<proteinExistence type="predicted"/>
<organism evidence="1 2">
    <name type="scientific">Camelus dromedarius</name>
    <name type="common">Dromedary</name>
    <name type="synonym">Arabian camel</name>
    <dbReference type="NCBI Taxonomy" id="9838"/>
    <lineage>
        <taxon>Eukaryota</taxon>
        <taxon>Metazoa</taxon>
        <taxon>Chordata</taxon>
        <taxon>Craniata</taxon>
        <taxon>Vertebrata</taxon>
        <taxon>Euteleostomi</taxon>
        <taxon>Mammalia</taxon>
        <taxon>Eutheria</taxon>
        <taxon>Laurasiatheria</taxon>
        <taxon>Artiodactyla</taxon>
        <taxon>Tylopoda</taxon>
        <taxon>Camelidae</taxon>
        <taxon>Camelus</taxon>
    </lineage>
</organism>
<name>A0A5N4CJ23_CAMDR</name>
<comment type="caution">
    <text evidence="1">The sequence shown here is derived from an EMBL/GenBank/DDBJ whole genome shotgun (WGS) entry which is preliminary data.</text>
</comment>
<protein>
    <submittedName>
        <fullName evidence="1">Uncharacterized protein</fullName>
    </submittedName>
</protein>
<dbReference type="AlphaFoldDB" id="A0A5N4CJ23"/>
<gene>
    <name evidence="1" type="ORF">Cadr_000023388</name>
</gene>
<keyword evidence="2" id="KW-1185">Reference proteome</keyword>
<evidence type="ECO:0000313" key="2">
    <source>
        <dbReference type="Proteomes" id="UP000299084"/>
    </source>
</evidence>
<accession>A0A5N4CJ23</accession>
<reference evidence="1 2" key="1">
    <citation type="journal article" date="2019" name="Mol. Ecol. Resour.">
        <title>Improving Illumina assemblies with Hi-C and long reads: an example with the North African dromedary.</title>
        <authorList>
            <person name="Elbers J.P."/>
            <person name="Rogers M.F."/>
            <person name="Perelman P.L."/>
            <person name="Proskuryakova A.A."/>
            <person name="Serdyukova N.A."/>
            <person name="Johnson W.E."/>
            <person name="Horin P."/>
            <person name="Corander J."/>
            <person name="Murphy D."/>
            <person name="Burger P.A."/>
        </authorList>
    </citation>
    <scope>NUCLEOTIDE SEQUENCE [LARGE SCALE GENOMIC DNA]</scope>
    <source>
        <strain evidence="1">Drom800</strain>
        <tissue evidence="1">Blood</tissue>
    </source>
</reference>
<sequence length="86" mass="10249">MVWKADIGVESLLSWRIVERLSENIWKMLGTIKGLSTRHGASMFFEQVGCFRVFVDFWVYQLSTCRWSRRSNCGDQKYHLKDERLD</sequence>
<evidence type="ECO:0000313" key="1">
    <source>
        <dbReference type="EMBL" id="KAB1258929.1"/>
    </source>
</evidence>
<dbReference type="EMBL" id="JWIN03000023">
    <property type="protein sequence ID" value="KAB1258929.1"/>
    <property type="molecule type" value="Genomic_DNA"/>
</dbReference>
<dbReference type="Proteomes" id="UP000299084">
    <property type="component" value="Unassembled WGS sequence"/>
</dbReference>